<dbReference type="PROSITE" id="PS50994">
    <property type="entry name" value="INTEGRASE"/>
    <property type="match status" value="1"/>
</dbReference>
<accession>A0A934MG73</accession>
<sequence length="244" mass="27296">MAAPSQRRWRHSARQSCQHAQKRLWASGLVGHGGAAAAGVPAQRRRDRRQAGPSPVGSGTAHWLAKAGLGRLKALDPKDPPRRYRRERPDELVHLDIKKLRRFERAGHRVTGRRRSCRNKGAGWDFVHVAIDDATRLAYVEVLADEKRGTATAFLARALRWFRTRGVKTERVMTDNGSAYVFRLFAKALRSLGIRHIRARPHSQKTSSTAELHPDPSSRVGLRHPLSLFTQSNARPAAVALVVQ</sequence>
<evidence type="ECO:0000313" key="3">
    <source>
        <dbReference type="EMBL" id="MBJ3774656.1"/>
    </source>
</evidence>
<feature type="domain" description="Integrase catalytic" evidence="2">
    <location>
        <begin position="85"/>
        <end position="211"/>
    </location>
</feature>
<keyword evidence="4" id="KW-1185">Reference proteome</keyword>
<organism evidence="3 4">
    <name type="scientific">Acuticoccus mangrovi</name>
    <dbReference type="NCBI Taxonomy" id="2796142"/>
    <lineage>
        <taxon>Bacteria</taxon>
        <taxon>Pseudomonadati</taxon>
        <taxon>Pseudomonadota</taxon>
        <taxon>Alphaproteobacteria</taxon>
        <taxon>Hyphomicrobiales</taxon>
        <taxon>Amorphaceae</taxon>
        <taxon>Acuticoccus</taxon>
    </lineage>
</organism>
<comment type="caution">
    <text evidence="3">The sequence shown here is derived from an EMBL/GenBank/DDBJ whole genome shotgun (WGS) entry which is preliminary data.</text>
</comment>
<dbReference type="GO" id="GO:0003676">
    <property type="term" value="F:nucleic acid binding"/>
    <property type="evidence" value="ECO:0007669"/>
    <property type="project" value="InterPro"/>
</dbReference>
<dbReference type="RefSeq" id="WP_198880521.1">
    <property type="nucleotide sequence ID" value="NZ_JAEKJA010000001.1"/>
</dbReference>
<dbReference type="InterPro" id="IPR001584">
    <property type="entry name" value="Integrase_cat-core"/>
</dbReference>
<name>A0A934MG73_9HYPH</name>
<proteinExistence type="predicted"/>
<dbReference type="GO" id="GO:0015074">
    <property type="term" value="P:DNA integration"/>
    <property type="evidence" value="ECO:0007669"/>
    <property type="project" value="InterPro"/>
</dbReference>
<evidence type="ECO:0000313" key="4">
    <source>
        <dbReference type="Proteomes" id="UP000609531"/>
    </source>
</evidence>
<reference evidence="3" key="1">
    <citation type="submission" date="2020-12" db="EMBL/GenBank/DDBJ databases">
        <title>Bacterial taxonomy.</title>
        <authorList>
            <person name="Pan X."/>
        </authorList>
    </citation>
    <scope>NUCLEOTIDE SEQUENCE</scope>
    <source>
        <strain evidence="3">B2012</strain>
    </source>
</reference>
<dbReference type="EMBL" id="JAEKJA010000001">
    <property type="protein sequence ID" value="MBJ3774656.1"/>
    <property type="molecule type" value="Genomic_DNA"/>
</dbReference>
<gene>
    <name evidence="3" type="ORF">JCR33_03105</name>
</gene>
<evidence type="ECO:0000259" key="2">
    <source>
        <dbReference type="PROSITE" id="PS50994"/>
    </source>
</evidence>
<dbReference type="Pfam" id="PF00665">
    <property type="entry name" value="rve"/>
    <property type="match status" value="1"/>
</dbReference>
<evidence type="ECO:0000256" key="1">
    <source>
        <dbReference type="SAM" id="MobiDB-lite"/>
    </source>
</evidence>
<protein>
    <submittedName>
        <fullName evidence="3">Transposase family protein</fullName>
    </submittedName>
</protein>
<dbReference type="SUPFAM" id="SSF53098">
    <property type="entry name" value="Ribonuclease H-like"/>
    <property type="match status" value="1"/>
</dbReference>
<feature type="region of interest" description="Disordered" evidence="1">
    <location>
        <begin position="26"/>
        <end position="61"/>
    </location>
</feature>
<dbReference type="AlphaFoldDB" id="A0A934MG73"/>
<dbReference type="Gene3D" id="3.30.420.10">
    <property type="entry name" value="Ribonuclease H-like superfamily/Ribonuclease H"/>
    <property type="match status" value="1"/>
</dbReference>
<dbReference type="InterPro" id="IPR012337">
    <property type="entry name" value="RNaseH-like_sf"/>
</dbReference>
<dbReference type="InterPro" id="IPR036397">
    <property type="entry name" value="RNaseH_sf"/>
</dbReference>
<dbReference type="Proteomes" id="UP000609531">
    <property type="component" value="Unassembled WGS sequence"/>
</dbReference>